<organism evidence="1 2">
    <name type="scientific">Aeromonas sobria</name>
    <dbReference type="NCBI Taxonomy" id="646"/>
    <lineage>
        <taxon>Bacteria</taxon>
        <taxon>Pseudomonadati</taxon>
        <taxon>Pseudomonadota</taxon>
        <taxon>Gammaproteobacteria</taxon>
        <taxon>Aeromonadales</taxon>
        <taxon>Aeromonadaceae</taxon>
        <taxon>Aeromonas</taxon>
    </lineage>
</organism>
<dbReference type="AlphaFoldDB" id="A0A2N3IWN3"/>
<sequence>MYIKSHNLPHALLMARARMKVMDQQKMKSDTSNENGHITQALLENALSRSRQPLTYDYLIRGPSKGNYVYNQGITTKVASQNLVDKYLSFDRSRYNDLAKKIDAMESKSKSLTTDDSIKLKDYKQQRESVIRKAIDNLIG</sequence>
<protein>
    <submittedName>
        <fullName evidence="1">Uncharacterized protein</fullName>
    </submittedName>
</protein>
<proteinExistence type="predicted"/>
<evidence type="ECO:0000313" key="2">
    <source>
        <dbReference type="Proteomes" id="UP000233526"/>
    </source>
</evidence>
<dbReference type="EMBL" id="LJZX01000040">
    <property type="protein sequence ID" value="PKQ77076.1"/>
    <property type="molecule type" value="Genomic_DNA"/>
</dbReference>
<comment type="caution">
    <text evidence="1">The sequence shown here is derived from an EMBL/GenBank/DDBJ whole genome shotgun (WGS) entry which is preliminary data.</text>
</comment>
<name>A0A2N3IWN3_AERSO</name>
<dbReference type="Proteomes" id="UP000233526">
    <property type="component" value="Unassembled WGS sequence"/>
</dbReference>
<accession>A0A2N3IWN3</accession>
<reference evidence="1 2" key="1">
    <citation type="journal article" date="2017" name="Front. Microbiol.">
        <title>Strong Genomic and Phenotypic Heterogeneity in the Aeromonas sobria Species Complex.</title>
        <authorList>
            <person name="Gauthier J."/>
            <person name="Vincent A.T."/>
            <person name="Charette S.J."/>
            <person name="Derome N."/>
        </authorList>
    </citation>
    <scope>NUCLEOTIDE SEQUENCE [LARGE SCALE GENOMIC DNA]</scope>
    <source>
        <strain evidence="1 2">JF2635</strain>
    </source>
</reference>
<gene>
    <name evidence="1" type="ORF">AOX56_18090</name>
</gene>
<evidence type="ECO:0000313" key="1">
    <source>
        <dbReference type="EMBL" id="PKQ77076.1"/>
    </source>
</evidence>